<protein>
    <submittedName>
        <fullName evidence="1">Uncharacterized protein</fullName>
    </submittedName>
</protein>
<gene>
    <name evidence="1" type="ORF">EV182_005555</name>
</gene>
<accession>A0ACC1HNY9</accession>
<organism evidence="1 2">
    <name type="scientific">Spiromyces aspiralis</name>
    <dbReference type="NCBI Taxonomy" id="68401"/>
    <lineage>
        <taxon>Eukaryota</taxon>
        <taxon>Fungi</taxon>
        <taxon>Fungi incertae sedis</taxon>
        <taxon>Zoopagomycota</taxon>
        <taxon>Kickxellomycotina</taxon>
        <taxon>Kickxellomycetes</taxon>
        <taxon>Kickxellales</taxon>
        <taxon>Kickxellaceae</taxon>
        <taxon>Spiromyces</taxon>
    </lineage>
</organism>
<comment type="caution">
    <text evidence="1">The sequence shown here is derived from an EMBL/GenBank/DDBJ whole genome shotgun (WGS) entry which is preliminary data.</text>
</comment>
<sequence>MAEAIIAGLLARGHPASDIIVAEPFEERTKILREQYKISAYTNNNEALSNSGAIDVVLLAVKPQVTATALKGIASDLQRIRPLVLSIVAGVRVADLERWICGGSQQGAPGIPVVRLMPNTPALVGEGAAGMYATSNVNSKQRGQSEYIVKNIAKEFFWCDTEDGIDVVTAISGSGPAYFFLILEAMEKAGIEMGLDRKMASRLAAQTCLGAAKMALTTEDDFATLRRKVTSPNGTTHAAIEAMKAAGVPEGIIKGCYACRDRSVELASEFGEE</sequence>
<name>A0ACC1HNY9_9FUNG</name>
<proteinExistence type="predicted"/>
<evidence type="ECO:0000313" key="2">
    <source>
        <dbReference type="Proteomes" id="UP001145114"/>
    </source>
</evidence>
<dbReference type="Proteomes" id="UP001145114">
    <property type="component" value="Unassembled WGS sequence"/>
</dbReference>
<keyword evidence="2" id="KW-1185">Reference proteome</keyword>
<reference evidence="1" key="1">
    <citation type="submission" date="2022-06" db="EMBL/GenBank/DDBJ databases">
        <title>Phylogenomic reconstructions and comparative analyses of Kickxellomycotina fungi.</title>
        <authorList>
            <person name="Reynolds N.K."/>
            <person name="Stajich J.E."/>
            <person name="Barry K."/>
            <person name="Grigoriev I.V."/>
            <person name="Crous P."/>
            <person name="Smith M.E."/>
        </authorList>
    </citation>
    <scope>NUCLEOTIDE SEQUENCE</scope>
    <source>
        <strain evidence="1">RSA 2271</strain>
    </source>
</reference>
<dbReference type="EMBL" id="JAMZIH010002017">
    <property type="protein sequence ID" value="KAJ1677730.1"/>
    <property type="molecule type" value="Genomic_DNA"/>
</dbReference>
<evidence type="ECO:0000313" key="1">
    <source>
        <dbReference type="EMBL" id="KAJ1677730.1"/>
    </source>
</evidence>